<gene>
    <name evidence="2" type="ORF">LRP49_17045</name>
</gene>
<feature type="transmembrane region" description="Helical" evidence="1">
    <location>
        <begin position="138"/>
        <end position="158"/>
    </location>
</feature>
<name>A0ABT5QQA7_9GAMM</name>
<sequence>MNFSDLKNVAVLAALLGVGLLIASSISGNIPNPSHLTKLEGHIDWVKATGKYGHTIRFKFQEDDTHLVYHSIGGQISKVQRALAQRGALISVLYDQTDSHSPPFDQNEYHTIYELVQNGVTVRSHSALAERYAENSRLLGWMGLGVLICLGFLILAGCRKKKEP</sequence>
<protein>
    <submittedName>
        <fullName evidence="2">Uncharacterized protein</fullName>
    </submittedName>
</protein>
<comment type="caution">
    <text evidence="2">The sequence shown here is derived from an EMBL/GenBank/DDBJ whole genome shotgun (WGS) entry which is preliminary data.</text>
</comment>
<reference evidence="2" key="1">
    <citation type="submission" date="2021-12" db="EMBL/GenBank/DDBJ databases">
        <title>Enterovibrio ZSDZ35 sp. nov. and Enterovibrio ZSDZ42 sp. nov., isolated from coastal seawater in Qingdao.</title>
        <authorList>
            <person name="Zhang P."/>
        </authorList>
    </citation>
    <scope>NUCLEOTIDE SEQUENCE</scope>
    <source>
        <strain evidence="2">ZSDZ35</strain>
    </source>
</reference>
<evidence type="ECO:0000313" key="2">
    <source>
        <dbReference type="EMBL" id="MDD1782883.1"/>
    </source>
</evidence>
<organism evidence="2 3">
    <name type="scientific">Enterovibrio qingdaonensis</name>
    <dbReference type="NCBI Taxonomy" id="2899818"/>
    <lineage>
        <taxon>Bacteria</taxon>
        <taxon>Pseudomonadati</taxon>
        <taxon>Pseudomonadota</taxon>
        <taxon>Gammaproteobacteria</taxon>
        <taxon>Vibrionales</taxon>
        <taxon>Vibrionaceae</taxon>
        <taxon>Enterovibrio</taxon>
    </lineage>
</organism>
<evidence type="ECO:0000256" key="1">
    <source>
        <dbReference type="SAM" id="Phobius"/>
    </source>
</evidence>
<evidence type="ECO:0000313" key="3">
    <source>
        <dbReference type="Proteomes" id="UP001149821"/>
    </source>
</evidence>
<keyword evidence="3" id="KW-1185">Reference proteome</keyword>
<keyword evidence="1" id="KW-1133">Transmembrane helix</keyword>
<dbReference type="Proteomes" id="UP001149821">
    <property type="component" value="Unassembled WGS sequence"/>
</dbReference>
<dbReference type="RefSeq" id="WP_274143515.1">
    <property type="nucleotide sequence ID" value="NZ_JAJUBB010000013.1"/>
</dbReference>
<keyword evidence="1" id="KW-0812">Transmembrane</keyword>
<dbReference type="EMBL" id="JAJUBB010000013">
    <property type="protein sequence ID" value="MDD1782883.1"/>
    <property type="molecule type" value="Genomic_DNA"/>
</dbReference>
<proteinExistence type="predicted"/>
<accession>A0ABT5QQA7</accession>
<keyword evidence="1" id="KW-0472">Membrane</keyword>